<comment type="similarity">
    <text evidence="1">Belongs to the enoyl-CoA hydratase/isomerase family.</text>
</comment>
<keyword evidence="3" id="KW-1185">Reference proteome</keyword>
<reference evidence="2 3" key="1">
    <citation type="submission" date="2016-10" db="EMBL/GenBank/DDBJ databases">
        <authorList>
            <person name="de Groot N.N."/>
        </authorList>
    </citation>
    <scope>NUCLEOTIDE SEQUENCE [LARGE SCALE GENOMIC DNA]</scope>
    <source>
        <strain evidence="2 3">LMG 23650</strain>
    </source>
</reference>
<evidence type="ECO:0000313" key="3">
    <source>
        <dbReference type="Proteomes" id="UP000199548"/>
    </source>
</evidence>
<dbReference type="STRING" id="420953.SAMN05192543_11523"/>
<organism evidence="2 3">
    <name type="scientific">Paraburkholderia megapolitana</name>
    <dbReference type="NCBI Taxonomy" id="420953"/>
    <lineage>
        <taxon>Bacteria</taxon>
        <taxon>Pseudomonadati</taxon>
        <taxon>Pseudomonadota</taxon>
        <taxon>Betaproteobacteria</taxon>
        <taxon>Burkholderiales</taxon>
        <taxon>Burkholderiaceae</taxon>
        <taxon>Paraburkholderia</taxon>
    </lineage>
</organism>
<dbReference type="EMBL" id="FOQU01000015">
    <property type="protein sequence ID" value="SFJ99694.1"/>
    <property type="molecule type" value="Genomic_DNA"/>
</dbReference>
<gene>
    <name evidence="2" type="ORF">SAMN05192543_11523</name>
</gene>
<dbReference type="Pfam" id="PF00378">
    <property type="entry name" value="ECH_1"/>
    <property type="match status" value="1"/>
</dbReference>
<dbReference type="InterPro" id="IPR029045">
    <property type="entry name" value="ClpP/crotonase-like_dom_sf"/>
</dbReference>
<dbReference type="Proteomes" id="UP000199548">
    <property type="component" value="Unassembled WGS sequence"/>
</dbReference>
<accession>A0A1I3VWE1</accession>
<dbReference type="SUPFAM" id="SSF52096">
    <property type="entry name" value="ClpP/crotonase"/>
    <property type="match status" value="1"/>
</dbReference>
<proteinExistence type="inferred from homology"/>
<dbReference type="Gene3D" id="3.90.226.10">
    <property type="entry name" value="2-enoyl-CoA Hydratase, Chain A, domain 1"/>
    <property type="match status" value="1"/>
</dbReference>
<evidence type="ECO:0000256" key="1">
    <source>
        <dbReference type="ARBA" id="ARBA00005254"/>
    </source>
</evidence>
<sequence length="268" mass="29608">MSTGNAAPSMTHFERAPSAFESYKEKYRSIRMQRQDGILELHLHTEGGPLQWSLLAHNELESAFLEIGRDRENDVVILTGSGDSFCGPAIEPGRHPNRNIMTPETYDPIFWEGKHLMPNLLAIEAPVIAAINGPAVRHAEIPLVSDIVLASDDTFFQDTAHFPGGMVPGDGMHIVMPLLMGSTRGRYFLLTGQKLTALEAQSMGLVNEVVPKAQLLARAREIAQLLLQQPRLVRRYTRVALTEDLRARLHGLLGYGLALEGLARMKAV</sequence>
<name>A0A1I3VWE1_9BURK</name>
<evidence type="ECO:0000313" key="2">
    <source>
        <dbReference type="EMBL" id="SFJ99694.1"/>
    </source>
</evidence>
<dbReference type="PANTHER" id="PTHR43802">
    <property type="entry name" value="ENOYL-COA HYDRATASE"/>
    <property type="match status" value="1"/>
</dbReference>
<dbReference type="GO" id="GO:0003824">
    <property type="term" value="F:catalytic activity"/>
    <property type="evidence" value="ECO:0007669"/>
    <property type="project" value="UniProtKB-ARBA"/>
</dbReference>
<dbReference type="AlphaFoldDB" id="A0A1I3VWE1"/>
<dbReference type="PANTHER" id="PTHR43802:SF1">
    <property type="entry name" value="IP11341P-RELATED"/>
    <property type="match status" value="1"/>
</dbReference>
<dbReference type="CDD" id="cd06558">
    <property type="entry name" value="crotonase-like"/>
    <property type="match status" value="1"/>
</dbReference>
<dbReference type="InterPro" id="IPR001753">
    <property type="entry name" value="Enoyl-CoA_hydra/iso"/>
</dbReference>
<protein>
    <submittedName>
        <fullName evidence="2">Enoyl-CoA hydratase/carnithine racemase</fullName>
    </submittedName>
</protein>